<comment type="caution">
    <text evidence="1">The sequence shown here is derived from an EMBL/GenBank/DDBJ whole genome shotgun (WGS) entry which is preliminary data.</text>
</comment>
<dbReference type="InterPro" id="IPR027417">
    <property type="entry name" value="P-loop_NTPase"/>
</dbReference>
<dbReference type="SUPFAM" id="SSF48452">
    <property type="entry name" value="TPR-like"/>
    <property type="match status" value="1"/>
</dbReference>
<gene>
    <name evidence="1" type="ORF">ACFSUT_04415</name>
</gene>
<keyword evidence="2" id="KW-1185">Reference proteome</keyword>
<evidence type="ECO:0000313" key="2">
    <source>
        <dbReference type="Proteomes" id="UP001597542"/>
    </source>
</evidence>
<organism evidence="1 2">
    <name type="scientific">Amycolatopsis albidoflavus</name>
    <dbReference type="NCBI Taxonomy" id="102226"/>
    <lineage>
        <taxon>Bacteria</taxon>
        <taxon>Bacillati</taxon>
        <taxon>Actinomycetota</taxon>
        <taxon>Actinomycetes</taxon>
        <taxon>Pseudonocardiales</taxon>
        <taxon>Pseudonocardiaceae</taxon>
        <taxon>Amycolatopsis</taxon>
    </lineage>
</organism>
<proteinExistence type="predicted"/>
<dbReference type="Gene3D" id="3.40.50.300">
    <property type="entry name" value="P-loop containing nucleotide triphosphate hydrolases"/>
    <property type="match status" value="1"/>
</dbReference>
<evidence type="ECO:0000313" key="1">
    <source>
        <dbReference type="EMBL" id="MFD2479509.1"/>
    </source>
</evidence>
<name>A0ABW5HR73_9PSEU</name>
<dbReference type="InterPro" id="IPR011990">
    <property type="entry name" value="TPR-like_helical_dom_sf"/>
</dbReference>
<sequence>MHNEVGSVGSGGSLVQAQYIGTVNQQLPGPERVVPHETPRALRRLVGREEQIKACLEDRRAPLVVFDGLTGVGRRALARYVAEQVKDRYPGGAYYTDYATHTVDGETVISAALRSLLRRDGVRDEVMPAEPGLASLWRSRSSGAAAVMLLENVTEAEQFLQLMPGGRDWLVLVAGRVESPIEIDEVGGKRVRVTPLDEAQSAQLFRELSGLDGDDALLAEILGYCGGLPLALRNAATLVVVGRCPSLPELAARLRRSRAELMRTDRGPKKGEPVFEATYQEATEPAQRAYRLLGAYPAIEFTAPVFHLLLGLDEATAGDILAELVLLKVLQEDRGRYSMHPLVHDHAASLSGLGDEEIHEALARVVRGFRDVAYYADAAMIEVNRYRVAGVPEISDPFTGDRRANGLAWFEENRRALHELLPVASEIGLVDEIWQIAESLAAYYFDRKRHADSLSSLRHGIKAAEEAGNRAAEARLRSLASRPLTDLEQFEQAGEFVARSLELADQDGHLVLRASVREFAGRYHDVVGQPEQAQQRYRESIELNEVAGEARGEALSRMFLGQSLGDAEGLRELEAAHRAFGEIGDGRLAARALLITGQVRVRIGVPGGIDALIKAAEAFEASGATFYEAQAREALHAAMADESPEAARSHLERAIRLYRELGSPRADKLASENNGGLDGAES</sequence>
<evidence type="ECO:0008006" key="3">
    <source>
        <dbReference type="Google" id="ProtNLM"/>
    </source>
</evidence>
<reference evidence="2" key="1">
    <citation type="journal article" date="2019" name="Int. J. Syst. Evol. Microbiol.">
        <title>The Global Catalogue of Microorganisms (GCM) 10K type strain sequencing project: providing services to taxonomists for standard genome sequencing and annotation.</title>
        <authorList>
            <consortium name="The Broad Institute Genomics Platform"/>
            <consortium name="The Broad Institute Genome Sequencing Center for Infectious Disease"/>
            <person name="Wu L."/>
            <person name="Ma J."/>
        </authorList>
    </citation>
    <scope>NUCLEOTIDE SEQUENCE [LARGE SCALE GENOMIC DNA]</scope>
    <source>
        <strain evidence="2">CGMCC 4.7638</strain>
    </source>
</reference>
<dbReference type="Gene3D" id="1.25.40.10">
    <property type="entry name" value="Tetratricopeptide repeat domain"/>
    <property type="match status" value="1"/>
</dbReference>
<dbReference type="RefSeq" id="WP_344282228.1">
    <property type="nucleotide sequence ID" value="NZ_BAAAHV010000021.1"/>
</dbReference>
<dbReference type="Proteomes" id="UP001597542">
    <property type="component" value="Unassembled WGS sequence"/>
</dbReference>
<dbReference type="SUPFAM" id="SSF52540">
    <property type="entry name" value="P-loop containing nucleoside triphosphate hydrolases"/>
    <property type="match status" value="1"/>
</dbReference>
<accession>A0ABW5HR73</accession>
<dbReference type="PANTHER" id="PTHR47691">
    <property type="entry name" value="REGULATOR-RELATED"/>
    <property type="match status" value="1"/>
</dbReference>
<protein>
    <recommendedName>
        <fullName evidence="3">Orc1-like AAA ATPase domain-containing protein</fullName>
    </recommendedName>
</protein>
<dbReference type="EMBL" id="JBHUKQ010000003">
    <property type="protein sequence ID" value="MFD2479509.1"/>
    <property type="molecule type" value="Genomic_DNA"/>
</dbReference>
<dbReference type="PANTHER" id="PTHR47691:SF3">
    <property type="entry name" value="HTH-TYPE TRANSCRIPTIONAL REGULATOR RV0890C-RELATED"/>
    <property type="match status" value="1"/>
</dbReference>